<protein>
    <submittedName>
        <fullName evidence="5">Response regulator transcription factor</fullName>
    </submittedName>
</protein>
<name>A0ABZ3C5X2_9ACTN</name>
<dbReference type="SMART" id="SM00421">
    <property type="entry name" value="HTH_LUXR"/>
    <property type="match status" value="1"/>
</dbReference>
<proteinExistence type="predicted"/>
<accession>A0ABZ3C5X2</accession>
<dbReference type="InterPro" id="IPR000792">
    <property type="entry name" value="Tscrpt_reg_LuxR_C"/>
</dbReference>
<dbReference type="CDD" id="cd06170">
    <property type="entry name" value="LuxR_C_like"/>
    <property type="match status" value="1"/>
</dbReference>
<reference evidence="5 6" key="1">
    <citation type="journal article" date="2023" name="Environ Microbiome">
        <title>A coral-associated actinobacterium mitigates coral bleaching under heat stress.</title>
        <authorList>
            <person name="Li J."/>
            <person name="Zou Y."/>
            <person name="Li Q."/>
            <person name="Zhang J."/>
            <person name="Bourne D.G."/>
            <person name="Lyu Y."/>
            <person name="Liu C."/>
            <person name="Zhang S."/>
        </authorList>
    </citation>
    <scope>NUCLEOTIDE SEQUENCE [LARGE SCALE GENOMIC DNA]</scope>
    <source>
        <strain evidence="5 6">SCSIO 13291</strain>
    </source>
</reference>
<dbReference type="PANTHER" id="PTHR44688">
    <property type="entry name" value="DNA-BINDING TRANSCRIPTIONAL ACTIVATOR DEVR_DOSR"/>
    <property type="match status" value="1"/>
</dbReference>
<dbReference type="RefSeq" id="WP_342372293.1">
    <property type="nucleotide sequence ID" value="NZ_CP115965.1"/>
</dbReference>
<keyword evidence="2" id="KW-0238">DNA-binding</keyword>
<organism evidence="5 6">
    <name type="scientific">Propioniciclava soli</name>
    <dbReference type="NCBI Taxonomy" id="2775081"/>
    <lineage>
        <taxon>Bacteria</taxon>
        <taxon>Bacillati</taxon>
        <taxon>Actinomycetota</taxon>
        <taxon>Actinomycetes</taxon>
        <taxon>Propionibacteriales</taxon>
        <taxon>Propionibacteriaceae</taxon>
        <taxon>Propioniciclava</taxon>
    </lineage>
</organism>
<keyword evidence="1" id="KW-0805">Transcription regulation</keyword>
<evidence type="ECO:0000256" key="1">
    <source>
        <dbReference type="ARBA" id="ARBA00023015"/>
    </source>
</evidence>
<dbReference type="InterPro" id="IPR011006">
    <property type="entry name" value="CheY-like_superfamily"/>
</dbReference>
<gene>
    <name evidence="5" type="ORF">PCC79_14950</name>
</gene>
<dbReference type="PROSITE" id="PS50043">
    <property type="entry name" value="HTH_LUXR_2"/>
    <property type="match status" value="1"/>
</dbReference>
<dbReference type="Gene3D" id="3.40.50.2300">
    <property type="match status" value="1"/>
</dbReference>
<dbReference type="EMBL" id="CP115965">
    <property type="protein sequence ID" value="WZW98168.1"/>
    <property type="molecule type" value="Genomic_DNA"/>
</dbReference>
<keyword evidence="3" id="KW-0804">Transcription</keyword>
<sequence>MLQPRVPVRVAVINDYEIVVRGVAAMLEDTERVHVIELDADLPTAQPVDIALYDTFSARQAGADDVDEVLGNPLVDKVVIFTWNLQPELVAKAQAQGVHGYVSKGAARHELIDALLRVHAGECVFPNNHEVIEDANLPHPGHEAGLTMREAEVIGLITQGLSNAEIAERAFLSINSVKSYIRSAYRKMGVQRRSQAVIWGMAHGFTTRPRRWVRQP</sequence>
<dbReference type="PANTHER" id="PTHR44688:SF16">
    <property type="entry name" value="DNA-BINDING TRANSCRIPTIONAL ACTIVATOR DEVR_DOSR"/>
    <property type="match status" value="1"/>
</dbReference>
<dbReference type="Pfam" id="PF00196">
    <property type="entry name" value="GerE"/>
    <property type="match status" value="1"/>
</dbReference>
<dbReference type="InterPro" id="IPR036388">
    <property type="entry name" value="WH-like_DNA-bd_sf"/>
</dbReference>
<dbReference type="SUPFAM" id="SSF52172">
    <property type="entry name" value="CheY-like"/>
    <property type="match status" value="1"/>
</dbReference>
<dbReference type="Gene3D" id="1.10.10.10">
    <property type="entry name" value="Winged helix-like DNA-binding domain superfamily/Winged helix DNA-binding domain"/>
    <property type="match status" value="1"/>
</dbReference>
<dbReference type="PRINTS" id="PR00038">
    <property type="entry name" value="HTHLUXR"/>
</dbReference>
<evidence type="ECO:0000256" key="3">
    <source>
        <dbReference type="ARBA" id="ARBA00023163"/>
    </source>
</evidence>
<dbReference type="Proteomes" id="UP001434337">
    <property type="component" value="Chromosome"/>
</dbReference>
<evidence type="ECO:0000259" key="4">
    <source>
        <dbReference type="PROSITE" id="PS50043"/>
    </source>
</evidence>
<dbReference type="SUPFAM" id="SSF46894">
    <property type="entry name" value="C-terminal effector domain of the bipartite response regulators"/>
    <property type="match status" value="1"/>
</dbReference>
<evidence type="ECO:0000313" key="5">
    <source>
        <dbReference type="EMBL" id="WZW98168.1"/>
    </source>
</evidence>
<evidence type="ECO:0000256" key="2">
    <source>
        <dbReference type="ARBA" id="ARBA00023125"/>
    </source>
</evidence>
<keyword evidence="6" id="KW-1185">Reference proteome</keyword>
<feature type="domain" description="HTH luxR-type" evidence="4">
    <location>
        <begin position="139"/>
        <end position="204"/>
    </location>
</feature>
<dbReference type="InterPro" id="IPR016032">
    <property type="entry name" value="Sig_transdc_resp-reg_C-effctor"/>
</dbReference>
<evidence type="ECO:0000313" key="6">
    <source>
        <dbReference type="Proteomes" id="UP001434337"/>
    </source>
</evidence>